<gene>
    <name evidence="2" type="ORF">SK803_44915</name>
</gene>
<keyword evidence="3" id="KW-1185">Reference proteome</keyword>
<dbReference type="RefSeq" id="WP_319972378.1">
    <property type="nucleotide sequence ID" value="NZ_JAXAVW010000064.1"/>
</dbReference>
<proteinExistence type="predicted"/>
<comment type="caution">
    <text evidence="2">The sequence shown here is derived from an EMBL/GenBank/DDBJ whole genome shotgun (WGS) entry which is preliminary data.</text>
</comment>
<reference evidence="2 3" key="2">
    <citation type="submission" date="2023-11" db="EMBL/GenBank/DDBJ databases">
        <authorList>
            <person name="Lara A.C."/>
            <person name="Chronakova A."/>
        </authorList>
    </citation>
    <scope>NUCLEOTIDE SEQUENCE [LARGE SCALE GENOMIC DNA]</scope>
    <source>
        <strain evidence="2 3">BCCO 10_0856</strain>
    </source>
</reference>
<dbReference type="EMBL" id="JAXAVW010000064">
    <property type="protein sequence ID" value="MDX8037381.1"/>
    <property type="molecule type" value="Genomic_DNA"/>
</dbReference>
<feature type="region of interest" description="Disordered" evidence="1">
    <location>
        <begin position="1"/>
        <end position="24"/>
    </location>
</feature>
<protein>
    <submittedName>
        <fullName evidence="2">Uncharacterized protein</fullName>
    </submittedName>
</protein>
<sequence length="72" mass="7943">MVRKQVSPADLLGELPEPELEFSDDAAGDTMRRIELRRSILAIAELDHASETALVTAVVSKRRKEGRAGRRG</sequence>
<accession>A0ABU4TGR1</accession>
<name>A0ABU4TGR1_9PSEU</name>
<evidence type="ECO:0000256" key="1">
    <source>
        <dbReference type="SAM" id="MobiDB-lite"/>
    </source>
</evidence>
<dbReference type="Proteomes" id="UP001285521">
    <property type="component" value="Unassembled WGS sequence"/>
</dbReference>
<organism evidence="2 3">
    <name type="scientific">Lentzea miocenica</name>
    <dbReference type="NCBI Taxonomy" id="3095431"/>
    <lineage>
        <taxon>Bacteria</taxon>
        <taxon>Bacillati</taxon>
        <taxon>Actinomycetota</taxon>
        <taxon>Actinomycetes</taxon>
        <taxon>Pseudonocardiales</taxon>
        <taxon>Pseudonocardiaceae</taxon>
        <taxon>Lentzea</taxon>
    </lineage>
</organism>
<evidence type="ECO:0000313" key="2">
    <source>
        <dbReference type="EMBL" id="MDX8037381.1"/>
    </source>
</evidence>
<reference evidence="2 3" key="1">
    <citation type="submission" date="2023-11" db="EMBL/GenBank/DDBJ databases">
        <title>Lentzea sokolovensis, sp. nov., Lentzea kristufkii, sp. nov., and Lentzea miocenensis, sp. nov., rare actinobacteria from Sokolov Coal Basin, Miocene lacustrine sediment, Czech Republic.</title>
        <authorList>
            <person name="Lara A."/>
            <person name="Kotroba L."/>
            <person name="Nouioui I."/>
            <person name="Neumann-Schaal M."/>
            <person name="Mast Y."/>
            <person name="Chronakova A."/>
        </authorList>
    </citation>
    <scope>NUCLEOTIDE SEQUENCE [LARGE SCALE GENOMIC DNA]</scope>
    <source>
        <strain evidence="2 3">BCCO 10_0856</strain>
    </source>
</reference>
<evidence type="ECO:0000313" key="3">
    <source>
        <dbReference type="Proteomes" id="UP001285521"/>
    </source>
</evidence>